<evidence type="ECO:0000313" key="2">
    <source>
        <dbReference type="EMBL" id="CAB1439610.1"/>
    </source>
</evidence>
<feature type="compositionally biased region" description="Low complexity" evidence="1">
    <location>
        <begin position="63"/>
        <end position="72"/>
    </location>
</feature>
<protein>
    <submittedName>
        <fullName evidence="2">Uncharacterized protein</fullName>
    </submittedName>
</protein>
<feature type="compositionally biased region" description="Basic and acidic residues" evidence="1">
    <location>
        <begin position="79"/>
        <end position="92"/>
    </location>
</feature>
<sequence>MDSLSVRLSGDDRRATLSPVSTGRRREPEQRALARASLNARLLPFFFLAHHRHSPDPGLLPDSSTSTSVESVSGGGRHTPPEVKPPKQDVKGNKKLTTGMARTVQGIIASFLLTPKGTCCLKWNEQGTDSDLSELSGAFPSEHVMLRVQMQHCAAAVQETNTIQGCEG</sequence>
<reference evidence="2" key="1">
    <citation type="submission" date="2020-03" db="EMBL/GenBank/DDBJ databases">
        <authorList>
            <person name="Weist P."/>
        </authorList>
    </citation>
    <scope>NUCLEOTIDE SEQUENCE</scope>
</reference>
<feature type="region of interest" description="Disordered" evidence="1">
    <location>
        <begin position="1"/>
        <end position="31"/>
    </location>
</feature>
<comment type="caution">
    <text evidence="2">The sequence shown here is derived from an EMBL/GenBank/DDBJ whole genome shotgun (WGS) entry which is preliminary data.</text>
</comment>
<dbReference type="Proteomes" id="UP001153269">
    <property type="component" value="Unassembled WGS sequence"/>
</dbReference>
<evidence type="ECO:0000256" key="1">
    <source>
        <dbReference type="SAM" id="MobiDB-lite"/>
    </source>
</evidence>
<keyword evidence="3" id="KW-1185">Reference proteome</keyword>
<accession>A0A9N7V005</accession>
<dbReference type="AlphaFoldDB" id="A0A9N7V005"/>
<gene>
    <name evidence="2" type="ORF">PLEPLA_LOCUS27390</name>
</gene>
<feature type="region of interest" description="Disordered" evidence="1">
    <location>
        <begin position="56"/>
        <end position="93"/>
    </location>
</feature>
<organism evidence="2 3">
    <name type="scientific">Pleuronectes platessa</name>
    <name type="common">European plaice</name>
    <dbReference type="NCBI Taxonomy" id="8262"/>
    <lineage>
        <taxon>Eukaryota</taxon>
        <taxon>Metazoa</taxon>
        <taxon>Chordata</taxon>
        <taxon>Craniata</taxon>
        <taxon>Vertebrata</taxon>
        <taxon>Euteleostomi</taxon>
        <taxon>Actinopterygii</taxon>
        <taxon>Neopterygii</taxon>
        <taxon>Teleostei</taxon>
        <taxon>Neoteleostei</taxon>
        <taxon>Acanthomorphata</taxon>
        <taxon>Carangaria</taxon>
        <taxon>Pleuronectiformes</taxon>
        <taxon>Pleuronectoidei</taxon>
        <taxon>Pleuronectidae</taxon>
        <taxon>Pleuronectes</taxon>
    </lineage>
</organism>
<name>A0A9N7V005_PLEPL</name>
<proteinExistence type="predicted"/>
<dbReference type="EMBL" id="CADEAL010002310">
    <property type="protein sequence ID" value="CAB1439610.1"/>
    <property type="molecule type" value="Genomic_DNA"/>
</dbReference>
<evidence type="ECO:0000313" key="3">
    <source>
        <dbReference type="Proteomes" id="UP001153269"/>
    </source>
</evidence>